<feature type="chain" id="PRO_5044081731" evidence="1">
    <location>
        <begin position="20"/>
        <end position="241"/>
    </location>
</feature>
<dbReference type="EMBL" id="QKXF01000426">
    <property type="protein sequence ID" value="RQM11477.1"/>
    <property type="molecule type" value="Genomic_DNA"/>
</dbReference>
<evidence type="ECO:0000313" key="3">
    <source>
        <dbReference type="EMBL" id="RQM11477.1"/>
    </source>
</evidence>
<dbReference type="EMBL" id="QLLG01000167">
    <property type="protein sequence ID" value="RMX67409.1"/>
    <property type="molecule type" value="Genomic_DNA"/>
</dbReference>
<dbReference type="PANTHER" id="PTHR33657">
    <property type="entry name" value="DOMAIN PROTEIN, PUTATIVE (AFU_ORTHOLOGUE AFUA_5G00600)-RELATED"/>
    <property type="match status" value="1"/>
</dbReference>
<accession>A0A3M6VL50</accession>
<dbReference type="VEuPathDB" id="FungiDB:DD237_008310"/>
<dbReference type="Proteomes" id="UP000286097">
    <property type="component" value="Unassembled WGS sequence"/>
</dbReference>
<sequence length="241" mass="26801">MNIIALLAAVSACLAMVEADKTTAYADEIEPFKTPEAQDGVELTALEFQPYFKIKGPCSSYPAVDKFGVTSKGLPKDADDCEIPSEKSQAYTRGMWHKKRWAQMNAVYIPSKGTNTTWLNVVTFLNNPDANHQKLLAVSYSPGYAKNINSYKSQTPPDENALIDGGHFKVVYDNKKKILYPNKSSKGKRQPLIAWDQLTKEAQKALNDPSSFNHVQAPFNDANFKNNIHKAWEASGLPVMK</sequence>
<evidence type="ECO:0000313" key="4">
    <source>
        <dbReference type="Proteomes" id="UP000282087"/>
    </source>
</evidence>
<feature type="signal peptide" evidence="1">
    <location>
        <begin position="1"/>
        <end position="19"/>
    </location>
</feature>
<proteinExistence type="predicted"/>
<keyword evidence="4" id="KW-1185">Reference proteome</keyword>
<evidence type="ECO:0000313" key="2">
    <source>
        <dbReference type="EMBL" id="RMX67409.1"/>
    </source>
</evidence>
<dbReference type="PIRSF" id="PIRSF029958">
    <property type="entry name" value="Necrosis-inducing_protein"/>
    <property type="match status" value="1"/>
</dbReference>
<reference evidence="4 5" key="1">
    <citation type="submission" date="2018-06" db="EMBL/GenBank/DDBJ databases">
        <title>Comparative genomics of downy mildews reveals potential adaptations to biotrophy.</title>
        <authorList>
            <person name="Fletcher K."/>
            <person name="Klosterman S.J."/>
            <person name="Derevnina L."/>
            <person name="Martin F."/>
            <person name="Koike S."/>
            <person name="Reyes Chin-Wo S."/>
            <person name="Mou B."/>
            <person name="Michelmore R."/>
        </authorList>
    </citation>
    <scope>NUCLEOTIDE SEQUENCE [LARGE SCALE GENOMIC DNA]</scope>
    <source>
        <strain evidence="3 5">R13</strain>
        <strain evidence="2 4">R14</strain>
    </source>
</reference>
<dbReference type="Proteomes" id="UP000282087">
    <property type="component" value="Unassembled WGS sequence"/>
</dbReference>
<evidence type="ECO:0000313" key="5">
    <source>
        <dbReference type="Proteomes" id="UP000286097"/>
    </source>
</evidence>
<comment type="caution">
    <text evidence="2">The sequence shown here is derived from an EMBL/GenBank/DDBJ whole genome shotgun (WGS) entry which is preliminary data.</text>
</comment>
<dbReference type="PANTHER" id="PTHR33657:SF6">
    <property type="entry name" value="SECRETED PROTEIN"/>
    <property type="match status" value="1"/>
</dbReference>
<dbReference type="STRING" id="542832.A0A3M6VL50"/>
<dbReference type="InterPro" id="IPR008701">
    <property type="entry name" value="NPP1"/>
</dbReference>
<organism evidence="2 4">
    <name type="scientific">Peronospora effusa</name>
    <dbReference type="NCBI Taxonomy" id="542832"/>
    <lineage>
        <taxon>Eukaryota</taxon>
        <taxon>Sar</taxon>
        <taxon>Stramenopiles</taxon>
        <taxon>Oomycota</taxon>
        <taxon>Peronosporomycetes</taxon>
        <taxon>Peronosporales</taxon>
        <taxon>Peronosporaceae</taxon>
        <taxon>Peronospora</taxon>
    </lineage>
</organism>
<evidence type="ECO:0000256" key="1">
    <source>
        <dbReference type="SAM" id="SignalP"/>
    </source>
</evidence>
<dbReference type="Pfam" id="PF05630">
    <property type="entry name" value="NPP1"/>
    <property type="match status" value="1"/>
</dbReference>
<dbReference type="AlphaFoldDB" id="A0A3M6VL50"/>
<name>A0A3M6VL50_9STRA</name>
<keyword evidence="1" id="KW-0732">Signal</keyword>
<protein>
    <submittedName>
        <fullName evidence="2">Uncharacterized protein</fullName>
    </submittedName>
</protein>
<gene>
    <name evidence="3" type="ORF">DD237_008310</name>
    <name evidence="2" type="ORF">DD238_003286</name>
</gene>